<dbReference type="Pfam" id="PF00931">
    <property type="entry name" value="NB-ARC"/>
    <property type="match status" value="1"/>
</dbReference>
<dbReference type="SMART" id="SM00255">
    <property type="entry name" value="TIR"/>
    <property type="match status" value="1"/>
</dbReference>
<dbReference type="InterPro" id="IPR044974">
    <property type="entry name" value="Disease_R_plants"/>
</dbReference>
<dbReference type="Gene3D" id="3.40.50.10140">
    <property type="entry name" value="Toll/interleukin-1 receptor homology (TIR) domain"/>
    <property type="match status" value="1"/>
</dbReference>
<accession>A0ABD3JK98</accession>
<dbReference type="Pfam" id="PF01582">
    <property type="entry name" value="TIR"/>
    <property type="match status" value="1"/>
</dbReference>
<dbReference type="PANTHER" id="PTHR11017:SF570">
    <property type="entry name" value="DISEASE RESISTANCE PROTEIN (TIR-NBS CLASS)-RELATED"/>
    <property type="match status" value="1"/>
</dbReference>
<dbReference type="Proteomes" id="UP001634007">
    <property type="component" value="Unassembled WGS sequence"/>
</dbReference>
<organism evidence="2 3">
    <name type="scientific">Eucalyptus globulus</name>
    <name type="common">Tasmanian blue gum</name>
    <dbReference type="NCBI Taxonomy" id="34317"/>
    <lineage>
        <taxon>Eukaryota</taxon>
        <taxon>Viridiplantae</taxon>
        <taxon>Streptophyta</taxon>
        <taxon>Embryophyta</taxon>
        <taxon>Tracheophyta</taxon>
        <taxon>Spermatophyta</taxon>
        <taxon>Magnoliopsida</taxon>
        <taxon>eudicotyledons</taxon>
        <taxon>Gunneridae</taxon>
        <taxon>Pentapetalae</taxon>
        <taxon>rosids</taxon>
        <taxon>malvids</taxon>
        <taxon>Myrtales</taxon>
        <taxon>Myrtaceae</taxon>
        <taxon>Myrtoideae</taxon>
        <taxon>Eucalypteae</taxon>
        <taxon>Eucalyptus</taxon>
    </lineage>
</organism>
<dbReference type="AlphaFoldDB" id="A0ABD3JK98"/>
<feature type="domain" description="TIR" evidence="1">
    <location>
        <begin position="38"/>
        <end position="178"/>
    </location>
</feature>
<sequence>MEGSAETQGTYENDGIVGSASFTHTTIEGQGMGNSSRYEYEVVLSFRGSDTRTSFTSFLYTSMMDAGFHIYKDYKELHKGEIFGPELPQAINQSKISIPIFSKCYAFSTWCLNELVEMVKCQKSRGQMIMPIFYDVEPSEVRFQTGGYGEAFLSHEKKKRHDEETMQGEIAKIVTQKVFNELKKAYSVVSDCLVNVDNHVDAIMEMIGAQTRETHIIGIYGMGGVRKTTIAKIIYNRLSHDFENCCFLSNIREMSKGNCIPSLQNQLIIDILKKNCPDIKNIDEGI</sequence>
<protein>
    <recommendedName>
        <fullName evidence="1">TIR domain-containing protein</fullName>
    </recommendedName>
</protein>
<dbReference type="PANTHER" id="PTHR11017">
    <property type="entry name" value="LEUCINE-RICH REPEAT-CONTAINING PROTEIN"/>
    <property type="match status" value="1"/>
</dbReference>
<dbReference type="InterPro" id="IPR035897">
    <property type="entry name" value="Toll_tir_struct_dom_sf"/>
</dbReference>
<dbReference type="InterPro" id="IPR000157">
    <property type="entry name" value="TIR_dom"/>
</dbReference>
<dbReference type="InterPro" id="IPR027417">
    <property type="entry name" value="P-loop_NTPase"/>
</dbReference>
<proteinExistence type="predicted"/>
<comment type="caution">
    <text evidence="2">The sequence shown here is derived from an EMBL/GenBank/DDBJ whole genome shotgun (WGS) entry which is preliminary data.</text>
</comment>
<dbReference type="PROSITE" id="PS50104">
    <property type="entry name" value="TIR"/>
    <property type="match status" value="1"/>
</dbReference>
<evidence type="ECO:0000313" key="2">
    <source>
        <dbReference type="EMBL" id="KAL3727517.1"/>
    </source>
</evidence>
<dbReference type="EMBL" id="JBJKBG010000008">
    <property type="protein sequence ID" value="KAL3727517.1"/>
    <property type="molecule type" value="Genomic_DNA"/>
</dbReference>
<dbReference type="SUPFAM" id="SSF52200">
    <property type="entry name" value="Toll/Interleukin receptor TIR domain"/>
    <property type="match status" value="1"/>
</dbReference>
<name>A0ABD3JK98_EUCGL</name>
<dbReference type="SUPFAM" id="SSF52540">
    <property type="entry name" value="P-loop containing nucleoside triphosphate hydrolases"/>
    <property type="match status" value="1"/>
</dbReference>
<keyword evidence="3" id="KW-1185">Reference proteome</keyword>
<evidence type="ECO:0000259" key="1">
    <source>
        <dbReference type="PROSITE" id="PS50104"/>
    </source>
</evidence>
<evidence type="ECO:0000313" key="3">
    <source>
        <dbReference type="Proteomes" id="UP001634007"/>
    </source>
</evidence>
<dbReference type="InterPro" id="IPR002182">
    <property type="entry name" value="NB-ARC"/>
</dbReference>
<gene>
    <name evidence="2" type="ORF">ACJRO7_032279</name>
</gene>
<dbReference type="Gene3D" id="3.40.50.300">
    <property type="entry name" value="P-loop containing nucleotide triphosphate hydrolases"/>
    <property type="match status" value="1"/>
</dbReference>
<reference evidence="2 3" key="1">
    <citation type="submission" date="2024-11" db="EMBL/GenBank/DDBJ databases">
        <title>Chromosome-level genome assembly of Eucalyptus globulus Labill. provides insights into its genome evolution.</title>
        <authorList>
            <person name="Li X."/>
        </authorList>
    </citation>
    <scope>NUCLEOTIDE SEQUENCE [LARGE SCALE GENOMIC DNA]</scope>
    <source>
        <strain evidence="2">CL2024</strain>
        <tissue evidence="2">Fresh tender leaves</tissue>
    </source>
</reference>